<dbReference type="EMBL" id="VZRD01000728">
    <property type="protein sequence ID" value="NWR39702.1"/>
    <property type="molecule type" value="Genomic_DNA"/>
</dbReference>
<proteinExistence type="inferred from homology"/>
<keyword evidence="4" id="KW-0548">Nucleotidyltransferase</keyword>
<evidence type="ECO:0000313" key="10">
    <source>
        <dbReference type="EMBL" id="NWR39702.1"/>
    </source>
</evidence>
<keyword evidence="7" id="KW-0378">Hydrolase</keyword>
<organism evidence="10 11">
    <name type="scientific">Tachuris rubrigastra</name>
    <dbReference type="NCBI Taxonomy" id="495162"/>
    <lineage>
        <taxon>Eukaryota</taxon>
        <taxon>Metazoa</taxon>
        <taxon>Chordata</taxon>
        <taxon>Craniata</taxon>
        <taxon>Vertebrata</taxon>
        <taxon>Euteleostomi</taxon>
        <taxon>Archelosauria</taxon>
        <taxon>Archosauria</taxon>
        <taxon>Dinosauria</taxon>
        <taxon>Saurischia</taxon>
        <taxon>Theropoda</taxon>
        <taxon>Coelurosauria</taxon>
        <taxon>Aves</taxon>
        <taxon>Neognathae</taxon>
        <taxon>Neoaves</taxon>
        <taxon>Telluraves</taxon>
        <taxon>Australaves</taxon>
        <taxon>Passeriformes</taxon>
        <taxon>Tyrannidae</taxon>
        <taxon>Tachuris</taxon>
    </lineage>
</organism>
<dbReference type="GO" id="GO:0035613">
    <property type="term" value="F:RNA stem-loop binding"/>
    <property type="evidence" value="ECO:0007669"/>
    <property type="project" value="TreeGrafter"/>
</dbReference>
<evidence type="ECO:0000313" key="11">
    <source>
        <dbReference type="Proteomes" id="UP000540952"/>
    </source>
</evidence>
<gene>
    <name evidence="10" type="primary">Hervk_3</name>
    <name evidence="10" type="ORF">TACRUB_R15978</name>
</gene>
<comment type="caution">
    <text evidence="10">The sequence shown here is derived from an EMBL/GenBank/DDBJ whole genome shotgun (WGS) entry which is preliminary data.</text>
</comment>
<evidence type="ECO:0000256" key="8">
    <source>
        <dbReference type="ARBA" id="ARBA00022918"/>
    </source>
</evidence>
<dbReference type="SUPFAM" id="SSF56672">
    <property type="entry name" value="DNA/RNA polymerases"/>
    <property type="match status" value="1"/>
</dbReference>
<dbReference type="GO" id="GO:0004523">
    <property type="term" value="F:RNA-DNA hybrid ribonuclease activity"/>
    <property type="evidence" value="ECO:0007669"/>
    <property type="project" value="UniProtKB-EC"/>
</dbReference>
<keyword evidence="3" id="KW-0808">Transferase</keyword>
<evidence type="ECO:0000256" key="6">
    <source>
        <dbReference type="ARBA" id="ARBA00022759"/>
    </source>
</evidence>
<dbReference type="PANTHER" id="PTHR41694">
    <property type="entry name" value="ENDOGENOUS RETROVIRUS GROUP K MEMBER POL PROTEIN"/>
    <property type="match status" value="1"/>
</dbReference>
<sequence length="84" mass="9469">PEAVIFHYMDDILVAAPNTDKLTLVHESVKEALSNHGLEIAPEKEQKISPWKYLGLPIDERTFRPQAVTLTLSTKIKTLNDLQS</sequence>
<dbReference type="Gene3D" id="3.30.70.270">
    <property type="match status" value="2"/>
</dbReference>
<keyword evidence="6" id="KW-0255">Endonuclease</keyword>
<evidence type="ECO:0000256" key="2">
    <source>
        <dbReference type="ARBA" id="ARBA00012180"/>
    </source>
</evidence>
<evidence type="ECO:0000259" key="9">
    <source>
        <dbReference type="PROSITE" id="PS50878"/>
    </source>
</evidence>
<feature type="non-terminal residue" evidence="10">
    <location>
        <position position="1"/>
    </location>
</feature>
<name>A0A7K4WYA7_9TYRA</name>
<dbReference type="PANTHER" id="PTHR41694:SF3">
    <property type="entry name" value="RNA-DIRECTED DNA POLYMERASE-RELATED"/>
    <property type="match status" value="1"/>
</dbReference>
<comment type="similarity">
    <text evidence="1">Belongs to the beta type-B retroviral polymerase family. HERV class-II K(HML-2) pol subfamily.</text>
</comment>
<dbReference type="GO" id="GO:0003964">
    <property type="term" value="F:RNA-directed DNA polymerase activity"/>
    <property type="evidence" value="ECO:0007669"/>
    <property type="project" value="UniProtKB-KW"/>
</dbReference>
<feature type="domain" description="Reverse transcriptase" evidence="9">
    <location>
        <begin position="1"/>
        <end position="58"/>
    </location>
</feature>
<accession>A0A7K4WYA7</accession>
<evidence type="ECO:0000256" key="4">
    <source>
        <dbReference type="ARBA" id="ARBA00022695"/>
    </source>
</evidence>
<dbReference type="InterPro" id="IPR043502">
    <property type="entry name" value="DNA/RNA_pol_sf"/>
</dbReference>
<evidence type="ECO:0000256" key="3">
    <source>
        <dbReference type="ARBA" id="ARBA00022679"/>
    </source>
</evidence>
<dbReference type="AlphaFoldDB" id="A0A7K4WYA7"/>
<protein>
    <recommendedName>
        <fullName evidence="2">ribonuclease H</fullName>
        <ecNumber evidence="2">3.1.26.4</ecNumber>
    </recommendedName>
</protein>
<feature type="non-terminal residue" evidence="10">
    <location>
        <position position="84"/>
    </location>
</feature>
<dbReference type="EC" id="3.1.26.4" evidence="2"/>
<dbReference type="Pfam" id="PF00078">
    <property type="entry name" value="RVT_1"/>
    <property type="match status" value="1"/>
</dbReference>
<keyword evidence="8" id="KW-0695">RNA-directed DNA polymerase</keyword>
<dbReference type="Proteomes" id="UP000540952">
    <property type="component" value="Unassembled WGS sequence"/>
</dbReference>
<keyword evidence="11" id="KW-1185">Reference proteome</keyword>
<evidence type="ECO:0000256" key="7">
    <source>
        <dbReference type="ARBA" id="ARBA00022801"/>
    </source>
</evidence>
<dbReference type="InterPro" id="IPR043128">
    <property type="entry name" value="Rev_trsase/Diguanyl_cyclase"/>
</dbReference>
<keyword evidence="5" id="KW-0540">Nuclease</keyword>
<evidence type="ECO:0000256" key="5">
    <source>
        <dbReference type="ARBA" id="ARBA00022722"/>
    </source>
</evidence>
<dbReference type="PROSITE" id="PS50878">
    <property type="entry name" value="RT_POL"/>
    <property type="match status" value="1"/>
</dbReference>
<dbReference type="InterPro" id="IPR000477">
    <property type="entry name" value="RT_dom"/>
</dbReference>
<reference evidence="10 11" key="1">
    <citation type="submission" date="2019-09" db="EMBL/GenBank/DDBJ databases">
        <title>Bird 10,000 Genomes (B10K) Project - Family phase.</title>
        <authorList>
            <person name="Zhang G."/>
        </authorList>
    </citation>
    <scope>NUCLEOTIDE SEQUENCE [LARGE SCALE GENOMIC DNA]</scope>
    <source>
        <strain evidence="10">B10K-CU-031-13</strain>
        <tissue evidence="10">Muscle</tissue>
    </source>
</reference>
<evidence type="ECO:0000256" key="1">
    <source>
        <dbReference type="ARBA" id="ARBA00010879"/>
    </source>
</evidence>